<organism evidence="2 3">
    <name type="scientific">Paenimyroides ummariense</name>
    <dbReference type="NCBI Taxonomy" id="913024"/>
    <lineage>
        <taxon>Bacteria</taxon>
        <taxon>Pseudomonadati</taxon>
        <taxon>Bacteroidota</taxon>
        <taxon>Flavobacteriia</taxon>
        <taxon>Flavobacteriales</taxon>
        <taxon>Flavobacteriaceae</taxon>
        <taxon>Paenimyroides</taxon>
    </lineage>
</organism>
<dbReference type="EMBL" id="FOVI01000001">
    <property type="protein sequence ID" value="SFN15244.1"/>
    <property type="molecule type" value="Genomic_DNA"/>
</dbReference>
<feature type="transmembrane region" description="Helical" evidence="1">
    <location>
        <begin position="48"/>
        <end position="67"/>
    </location>
</feature>
<dbReference type="OrthoDB" id="9892248at2"/>
<evidence type="ECO:0000313" key="3">
    <source>
        <dbReference type="Proteomes" id="UP000199036"/>
    </source>
</evidence>
<name>A0A1I4WMZ2_9FLAO</name>
<sequence length="95" mass="11047">MKNPPFKMKLSQIVFIISVFTTIYWLVAFNTNVYRYAFTGAIFDMTSFLLMISLYVLPVLIIALILRLKQRTPILHYVSLGLLLILLILIFAVYQ</sequence>
<gene>
    <name evidence="2" type="ORF">SAMN05421741_101329</name>
</gene>
<dbReference type="STRING" id="913024.SAMN05421741_101329"/>
<keyword evidence="1" id="KW-1133">Transmembrane helix</keyword>
<accession>A0A1I4WMZ2</accession>
<feature type="transmembrane region" description="Helical" evidence="1">
    <location>
        <begin position="74"/>
        <end position="94"/>
    </location>
</feature>
<keyword evidence="3" id="KW-1185">Reference proteome</keyword>
<proteinExistence type="predicted"/>
<dbReference type="RefSeq" id="WP_091517973.1">
    <property type="nucleotide sequence ID" value="NZ_FOVI01000001.1"/>
</dbReference>
<reference evidence="3" key="1">
    <citation type="submission" date="2016-10" db="EMBL/GenBank/DDBJ databases">
        <authorList>
            <person name="Varghese N."/>
            <person name="Submissions S."/>
        </authorList>
    </citation>
    <scope>NUCLEOTIDE SEQUENCE [LARGE SCALE GENOMIC DNA]</scope>
    <source>
        <strain evidence="3">DS-12</strain>
    </source>
</reference>
<evidence type="ECO:0000313" key="2">
    <source>
        <dbReference type="EMBL" id="SFN15244.1"/>
    </source>
</evidence>
<evidence type="ECO:0000256" key="1">
    <source>
        <dbReference type="SAM" id="Phobius"/>
    </source>
</evidence>
<protein>
    <submittedName>
        <fullName evidence="2">Uncharacterized protein</fullName>
    </submittedName>
</protein>
<feature type="transmembrane region" description="Helical" evidence="1">
    <location>
        <begin position="12"/>
        <end position="28"/>
    </location>
</feature>
<dbReference type="AlphaFoldDB" id="A0A1I4WMZ2"/>
<dbReference type="Proteomes" id="UP000199036">
    <property type="component" value="Unassembled WGS sequence"/>
</dbReference>
<keyword evidence="1" id="KW-0472">Membrane</keyword>
<keyword evidence="1" id="KW-0812">Transmembrane</keyword>